<reference evidence="1 2" key="1">
    <citation type="journal article" date="2019" name="Science">
        <title>Social genes are selection hotspots in kin groups of a soil microbe.</title>
        <authorList>
            <person name="Wielgoss S."/>
            <person name="Wolfensberger R."/>
            <person name="Sun L."/>
            <person name="Fiegna F."/>
            <person name="Velicer G.J."/>
        </authorList>
    </citation>
    <scope>NUCLEOTIDE SEQUENCE [LARGE SCALE GENOMIC DNA]</scope>
    <source>
        <strain evidence="1 2">MC3.5.9c15</strain>
    </source>
</reference>
<evidence type="ECO:0000313" key="2">
    <source>
        <dbReference type="Proteomes" id="UP000320179"/>
    </source>
</evidence>
<dbReference type="PANTHER" id="PTHR30298">
    <property type="entry name" value="H REPEAT-ASSOCIATED PREDICTED TRANSPOSASE"/>
    <property type="match status" value="1"/>
</dbReference>
<name>A0AAE6FWT3_MYXXA</name>
<dbReference type="InterPro" id="IPR051698">
    <property type="entry name" value="Transposase_11-like"/>
</dbReference>
<evidence type="ECO:0000313" key="1">
    <source>
        <dbReference type="EMBL" id="QDE66374.1"/>
    </source>
</evidence>
<gene>
    <name evidence="1" type="ORF">BHS09_04810</name>
</gene>
<dbReference type="AlphaFoldDB" id="A0AAE6FWT3"/>
<protein>
    <recommendedName>
        <fullName evidence="3">Transposase IS4-like domain-containing protein</fullName>
    </recommendedName>
</protein>
<dbReference type="PANTHER" id="PTHR30298:SF0">
    <property type="entry name" value="PROTEIN YBFL-RELATED"/>
    <property type="match status" value="1"/>
</dbReference>
<accession>A0AAE6FWT3</accession>
<dbReference type="Proteomes" id="UP000320179">
    <property type="component" value="Chromosome"/>
</dbReference>
<sequence>MHATVCETLCVVGGKDVLDEAWAESLCDSRTDSGEEAGHGRKEQRRGWAFDVKHFPRVQHFLPHARSVLALVRERSVVTLNGTETSRELHFFVSTREPSDAEAMAISVRAHWEVENGLHQRLDVVLHEDATRIHNGPGAQNLAVVRRAAFAVLKADTSFKAILPRRVRRAGHDDTYRTHLLTLVIL</sequence>
<evidence type="ECO:0008006" key="3">
    <source>
        <dbReference type="Google" id="ProtNLM"/>
    </source>
</evidence>
<dbReference type="EMBL" id="CP017174">
    <property type="protein sequence ID" value="QDE66374.1"/>
    <property type="molecule type" value="Genomic_DNA"/>
</dbReference>
<dbReference type="NCBIfam" id="NF033564">
    <property type="entry name" value="transpos_ISAs1"/>
    <property type="match status" value="1"/>
</dbReference>
<dbReference type="InterPro" id="IPR047647">
    <property type="entry name" value="ISAs1_transpos"/>
</dbReference>
<proteinExistence type="predicted"/>
<organism evidence="1 2">
    <name type="scientific">Myxococcus xanthus</name>
    <dbReference type="NCBI Taxonomy" id="34"/>
    <lineage>
        <taxon>Bacteria</taxon>
        <taxon>Pseudomonadati</taxon>
        <taxon>Myxococcota</taxon>
        <taxon>Myxococcia</taxon>
        <taxon>Myxococcales</taxon>
        <taxon>Cystobacterineae</taxon>
        <taxon>Myxococcaceae</taxon>
        <taxon>Myxococcus</taxon>
    </lineage>
</organism>